<dbReference type="PANTHER" id="PTHR33498:SF1">
    <property type="entry name" value="TRANSPOSASE FOR INSERTION SEQUENCE ELEMENT IS1557"/>
    <property type="match status" value="1"/>
</dbReference>
<reference evidence="2 3" key="1">
    <citation type="journal article" date="2014" name="Genome Announc.">
        <title>Draft Genome Sequence of Gordonia alkanivorans Strain CGMCC6845, a Halotolerant Hydrocarbon-Degrading Bacterium.</title>
        <authorList>
            <person name="Wang X."/>
            <person name="Jin D."/>
            <person name="Zhou L."/>
            <person name="Wu L."/>
            <person name="An W."/>
            <person name="Zhao L."/>
        </authorList>
    </citation>
    <scope>NUCLEOTIDE SEQUENCE [LARGE SCALE GENOMIC DNA]</scope>
    <source>
        <strain evidence="2 3">CGMCC 6845</strain>
    </source>
</reference>
<dbReference type="AlphaFoldDB" id="W9D984"/>
<proteinExistence type="predicted"/>
<sequence>MIVDHDTGRLVWAREGATKKTLRQFFDELGATRSAQLTHVSADAGQYIETVVAERAPDAIRCMDPFHVVQWATRAVDRCRSRVLNRIHGLSNDDRRNLRWALLKNPENLTPGQQRTR</sequence>
<evidence type="ECO:0000313" key="3">
    <source>
        <dbReference type="Proteomes" id="UP000035035"/>
    </source>
</evidence>
<dbReference type="EMBL" id="AYXO01000071">
    <property type="protein sequence ID" value="ETA04902.1"/>
    <property type="molecule type" value="Genomic_DNA"/>
</dbReference>
<comment type="caution">
    <text evidence="2">The sequence shown here is derived from an EMBL/GenBank/DDBJ whole genome shotgun (WGS) entry which is preliminary data.</text>
</comment>
<evidence type="ECO:0000259" key="1">
    <source>
        <dbReference type="Pfam" id="PF01610"/>
    </source>
</evidence>
<name>W9D984_9ACTN</name>
<feature type="non-terminal residue" evidence="2">
    <location>
        <position position="117"/>
    </location>
</feature>
<gene>
    <name evidence="2" type="ORF">V525_21120</name>
</gene>
<feature type="domain" description="Transposase IS204/IS1001/IS1096/IS1165 DDE" evidence="1">
    <location>
        <begin position="2"/>
        <end position="116"/>
    </location>
</feature>
<dbReference type="InterPro" id="IPR002560">
    <property type="entry name" value="Transposase_DDE"/>
</dbReference>
<keyword evidence="3" id="KW-1185">Reference proteome</keyword>
<dbReference type="HOGENOM" id="CLU_2089855_0_0_11"/>
<dbReference type="Proteomes" id="UP000035035">
    <property type="component" value="Unassembled WGS sequence"/>
</dbReference>
<protein>
    <submittedName>
        <fullName evidence="2">Transposase</fullName>
    </submittedName>
</protein>
<dbReference type="InterPro" id="IPR047951">
    <property type="entry name" value="Transpos_ISL3"/>
</dbReference>
<dbReference type="PANTHER" id="PTHR33498">
    <property type="entry name" value="TRANSPOSASE FOR INSERTION SEQUENCE ELEMENT IS1557"/>
    <property type="match status" value="1"/>
</dbReference>
<accession>W9D984</accession>
<organism evidence="2 3">
    <name type="scientific">Gordonia alkanivorans CGMCC 6845</name>
    <dbReference type="NCBI Taxonomy" id="1423140"/>
    <lineage>
        <taxon>Bacteria</taxon>
        <taxon>Bacillati</taxon>
        <taxon>Actinomycetota</taxon>
        <taxon>Actinomycetes</taxon>
        <taxon>Mycobacteriales</taxon>
        <taxon>Gordoniaceae</taxon>
        <taxon>Gordonia</taxon>
    </lineage>
</organism>
<evidence type="ECO:0000313" key="2">
    <source>
        <dbReference type="EMBL" id="ETA04902.1"/>
    </source>
</evidence>
<dbReference type="Pfam" id="PF01610">
    <property type="entry name" value="DDE_Tnp_ISL3"/>
    <property type="match status" value="1"/>
</dbReference>